<gene>
    <name evidence="2" type="ORF">PX29p073</name>
</gene>
<name>E5DQ06_9CAUD</name>
<keyword evidence="1" id="KW-0812">Transmembrane</keyword>
<sequence>MNNQEIIALCLTLINVVYGLGVVCFLEVWDEGQTMKRYIVGLTTMIPFISLSYFLFNYCGII</sequence>
<protein>
    <submittedName>
        <fullName evidence="2">Uncharacterized protein</fullName>
    </submittedName>
</protein>
<dbReference type="KEGG" id="vg:18559997"/>
<dbReference type="EMBL" id="GU396103">
    <property type="protein sequence ID" value="ADQ52792.1"/>
    <property type="molecule type" value="Genomic_DNA"/>
</dbReference>
<proteinExistence type="predicted"/>
<evidence type="ECO:0000313" key="3">
    <source>
        <dbReference type="Proteomes" id="UP000008726"/>
    </source>
</evidence>
<keyword evidence="1" id="KW-1133">Transmembrane helix</keyword>
<dbReference type="Proteomes" id="UP000008726">
    <property type="component" value="Segment"/>
</dbReference>
<evidence type="ECO:0000313" key="2">
    <source>
        <dbReference type="EMBL" id="ADQ52792.1"/>
    </source>
</evidence>
<evidence type="ECO:0000256" key="1">
    <source>
        <dbReference type="SAM" id="Phobius"/>
    </source>
</evidence>
<dbReference type="RefSeq" id="YP_009011502.1">
    <property type="nucleotide sequence ID" value="NC_023688.1"/>
</dbReference>
<reference evidence="2 3" key="1">
    <citation type="journal article" date="2010" name="Virol. J.">
        <title>Genomes of the T4-related bacteriophages as windows on microbial genome evolution.</title>
        <authorList>
            <person name="Petrov V.M."/>
            <person name="Ratnayaka S."/>
            <person name="Nolan J.M."/>
            <person name="Miller E.S."/>
            <person name="Karam J.D."/>
        </authorList>
    </citation>
    <scope>NUCLEOTIDE SEQUENCE [LARGE SCALE GENOMIC DNA]</scope>
</reference>
<keyword evidence="1" id="KW-0472">Membrane</keyword>
<keyword evidence="3" id="KW-1185">Reference proteome</keyword>
<dbReference type="GeneID" id="18559997"/>
<feature type="transmembrane region" description="Helical" evidence="1">
    <location>
        <begin position="6"/>
        <end position="26"/>
    </location>
</feature>
<feature type="transmembrane region" description="Helical" evidence="1">
    <location>
        <begin position="38"/>
        <end position="56"/>
    </location>
</feature>
<accession>E5DQ06</accession>
<dbReference type="OrthoDB" id="37926at10239"/>
<organism evidence="2 3">
    <name type="scientific">Aeromonas phage PX29</name>
    <dbReference type="NCBI Taxonomy" id="926067"/>
    <lineage>
        <taxon>Viruses</taxon>
        <taxon>Duplodnaviria</taxon>
        <taxon>Heunggongvirae</taxon>
        <taxon>Uroviricota</taxon>
        <taxon>Caudoviricetes</taxon>
        <taxon>Pantevenvirales</taxon>
        <taxon>Straboviridae</taxon>
        <taxon>Angelvirus</taxon>
        <taxon>Angelvirus px29</taxon>
    </lineage>
</organism>